<dbReference type="Gene3D" id="3.30.420.150">
    <property type="entry name" value="Exopolyphosphatase. Domain 2"/>
    <property type="match status" value="1"/>
</dbReference>
<dbReference type="PANTHER" id="PTHR11782:SF83">
    <property type="entry name" value="GUANOSINE-DIPHOSPHATASE"/>
    <property type="match status" value="1"/>
</dbReference>
<dbReference type="EC" id="3.6.1.5" evidence="6"/>
<feature type="active site" description="Proton acceptor" evidence="3">
    <location>
        <position position="164"/>
    </location>
</feature>
<feature type="chain" id="PRO_5012622455" evidence="5">
    <location>
        <begin position="25"/>
        <end position="518"/>
    </location>
</feature>
<dbReference type="GO" id="GO:0004050">
    <property type="term" value="F:apyrase activity"/>
    <property type="evidence" value="ECO:0007669"/>
    <property type="project" value="UniProtKB-EC"/>
</dbReference>
<reference evidence="6 7" key="1">
    <citation type="journal article" date="2015" name="Plant Cell">
        <title>Oil accumulation by the oleaginous diatom Fistulifera solaris as revealed by the genome and transcriptome.</title>
        <authorList>
            <person name="Tanaka T."/>
            <person name="Maeda Y."/>
            <person name="Veluchamy A."/>
            <person name="Tanaka M."/>
            <person name="Abida H."/>
            <person name="Marechal E."/>
            <person name="Bowler C."/>
            <person name="Muto M."/>
            <person name="Sunaga Y."/>
            <person name="Tanaka M."/>
            <person name="Yoshino T."/>
            <person name="Taniguchi T."/>
            <person name="Fukuda Y."/>
            <person name="Nemoto M."/>
            <person name="Matsumoto M."/>
            <person name="Wong P.S."/>
            <person name="Aburatani S."/>
            <person name="Fujibuchi W."/>
        </authorList>
    </citation>
    <scope>NUCLEOTIDE SEQUENCE [LARGE SCALE GENOMIC DNA]</scope>
    <source>
        <strain evidence="6 7">JPCC DA0580</strain>
    </source>
</reference>
<dbReference type="GO" id="GO:0017110">
    <property type="term" value="F:nucleoside diphosphate phosphatase activity"/>
    <property type="evidence" value="ECO:0007669"/>
    <property type="project" value="TreeGrafter"/>
</dbReference>
<comment type="similarity">
    <text evidence="1">Belongs to the GDA1/CD39 NTPase family.</text>
</comment>
<proteinExistence type="inferred from homology"/>
<dbReference type="GO" id="GO:0005524">
    <property type="term" value="F:ATP binding"/>
    <property type="evidence" value="ECO:0007669"/>
    <property type="project" value="UniProtKB-KW"/>
</dbReference>
<name>A0A1Z5K914_FISSO</name>
<feature type="signal peptide" evidence="5">
    <location>
        <begin position="1"/>
        <end position="24"/>
    </location>
</feature>
<organism evidence="6 7">
    <name type="scientific">Fistulifera solaris</name>
    <name type="common">Oleaginous diatom</name>
    <dbReference type="NCBI Taxonomy" id="1519565"/>
    <lineage>
        <taxon>Eukaryota</taxon>
        <taxon>Sar</taxon>
        <taxon>Stramenopiles</taxon>
        <taxon>Ochrophyta</taxon>
        <taxon>Bacillariophyta</taxon>
        <taxon>Bacillariophyceae</taxon>
        <taxon>Bacillariophycidae</taxon>
        <taxon>Naviculales</taxon>
        <taxon>Naviculaceae</taxon>
        <taxon>Fistulifera</taxon>
    </lineage>
</organism>
<dbReference type="Gene3D" id="3.30.420.40">
    <property type="match status" value="1"/>
</dbReference>
<evidence type="ECO:0000256" key="1">
    <source>
        <dbReference type="ARBA" id="ARBA00009283"/>
    </source>
</evidence>
<evidence type="ECO:0000313" key="6">
    <source>
        <dbReference type="EMBL" id="GAX22734.1"/>
    </source>
</evidence>
<keyword evidence="4" id="KW-0067">ATP-binding</keyword>
<accession>A0A1Z5K914</accession>
<keyword evidence="5" id="KW-0732">Signal</keyword>
<dbReference type="OrthoDB" id="6372431at2759"/>
<comment type="caution">
    <text evidence="6">The sequence shown here is derived from an EMBL/GenBank/DDBJ whole genome shotgun (WGS) entry which is preliminary data.</text>
</comment>
<dbReference type="InParanoid" id="A0A1Z5K914"/>
<dbReference type="EMBL" id="BDSP01000188">
    <property type="protein sequence ID" value="GAX22734.1"/>
    <property type="molecule type" value="Genomic_DNA"/>
</dbReference>
<evidence type="ECO:0000256" key="3">
    <source>
        <dbReference type="PIRSR" id="PIRSR600407-1"/>
    </source>
</evidence>
<gene>
    <name evidence="6" type="ORF">FisN_5Hh008</name>
</gene>
<evidence type="ECO:0000256" key="5">
    <source>
        <dbReference type="SAM" id="SignalP"/>
    </source>
</evidence>
<feature type="binding site" evidence="4">
    <location>
        <begin position="200"/>
        <end position="204"/>
    </location>
    <ligand>
        <name>ATP</name>
        <dbReference type="ChEBI" id="CHEBI:30616"/>
    </ligand>
</feature>
<evidence type="ECO:0000256" key="2">
    <source>
        <dbReference type="ARBA" id="ARBA00022801"/>
    </source>
</evidence>
<protein>
    <submittedName>
        <fullName evidence="6">Golgi apyrase</fullName>
        <ecNumber evidence="6">3.6.1.5</ecNumber>
    </submittedName>
</protein>
<keyword evidence="2 6" id="KW-0378">Hydrolase</keyword>
<dbReference type="Proteomes" id="UP000198406">
    <property type="component" value="Unassembled WGS sequence"/>
</dbReference>
<evidence type="ECO:0000256" key="4">
    <source>
        <dbReference type="PIRSR" id="PIRSR600407-2"/>
    </source>
</evidence>
<dbReference type="GO" id="GO:0016020">
    <property type="term" value="C:membrane"/>
    <property type="evidence" value="ECO:0007669"/>
    <property type="project" value="TreeGrafter"/>
</dbReference>
<dbReference type="PANTHER" id="PTHR11782">
    <property type="entry name" value="ADENOSINE/GUANOSINE DIPHOSPHATASE"/>
    <property type="match status" value="1"/>
</dbReference>
<keyword evidence="7" id="KW-1185">Reference proteome</keyword>
<dbReference type="CDD" id="cd24003">
    <property type="entry name" value="ASKHA_NBD_GDA1_CD39_NTPase"/>
    <property type="match status" value="1"/>
</dbReference>
<dbReference type="InterPro" id="IPR000407">
    <property type="entry name" value="GDA1_CD39_NTPase"/>
</dbReference>
<evidence type="ECO:0000313" key="7">
    <source>
        <dbReference type="Proteomes" id="UP000198406"/>
    </source>
</evidence>
<sequence length="518" mass="57664">MLCIRRVFLFGVALSIFLATGDLASSSVETESPYWIVIDGGSTGSRLHIFEFTDNRVERRGSSRANFPLSAFGRTGEDLLKPLNATKVAEHLLPTFVFAAEKIPQQYHASTPVYYQATAGMRLLDETEQEAVYNALYQGLMESPDFVFSNLQRENIATLSGEAEGFYGAVAANYLQGTIDVDLNFIATDAAPVGALDMGGSSTQIVFLPSLSPASSTPDNYWRSCVSDDLMTHEPILIEAALQDCHKAQSNELPSRLNGPDFFATSYLSYGVDQFRERLYTLWVNEHMENIKSNECGSGVVENPCSFPGYSIEWMGHTLKGTGDAGKCIEQVKRLIPHPHQPDHDHKLGTHVGGVEHPQVQGKFLAMSLYFFTLDSLRVLSGHEALELSWPSPSIAELYDALPGLCSREWHTDLSINGKHEFTSNEVLPHRCLESVYLVTLLRDGFGFSMDSRDITFTFLVDGNEVEWGLGMVLSLHAAQHARHEMEQEDDSNSTHRRVTIPKVGQYLWEFLTENFLS</sequence>
<dbReference type="AlphaFoldDB" id="A0A1Z5K914"/>
<keyword evidence="4" id="KW-0547">Nucleotide-binding</keyword>
<dbReference type="Pfam" id="PF01150">
    <property type="entry name" value="GDA1_CD39"/>
    <property type="match status" value="2"/>
</dbReference>
<dbReference type="GO" id="GO:0009134">
    <property type="term" value="P:nucleoside diphosphate catabolic process"/>
    <property type="evidence" value="ECO:0007669"/>
    <property type="project" value="TreeGrafter"/>
</dbReference>